<dbReference type="PANTHER" id="PTHR30469">
    <property type="entry name" value="MULTIDRUG RESISTANCE PROTEIN MDTA"/>
    <property type="match status" value="1"/>
</dbReference>
<dbReference type="EMBL" id="LT629791">
    <property type="protein sequence ID" value="SDU69895.1"/>
    <property type="molecule type" value="Genomic_DNA"/>
</dbReference>
<feature type="region of interest" description="Disordered" evidence="1">
    <location>
        <begin position="220"/>
        <end position="267"/>
    </location>
</feature>
<reference evidence="3" key="1">
    <citation type="submission" date="2016-10" db="EMBL/GenBank/DDBJ databases">
        <authorList>
            <person name="Varghese N."/>
            <person name="Submissions S."/>
        </authorList>
    </citation>
    <scope>NUCLEOTIDE SEQUENCE [LARGE SCALE GENOMIC DNA]</scope>
    <source>
        <strain evidence="3">DSM 45079</strain>
    </source>
</reference>
<dbReference type="Gene3D" id="2.40.420.20">
    <property type="match status" value="1"/>
</dbReference>
<protein>
    <recommendedName>
        <fullName evidence="4">Multidrug efflux pump subunit AcrA (Membrane-fusion protein)</fullName>
    </recommendedName>
</protein>
<dbReference type="STRING" id="419479.SAMN04488563_4019"/>
<dbReference type="GO" id="GO:1990281">
    <property type="term" value="C:efflux pump complex"/>
    <property type="evidence" value="ECO:0007669"/>
    <property type="project" value="TreeGrafter"/>
</dbReference>
<proteinExistence type="predicted"/>
<evidence type="ECO:0000313" key="2">
    <source>
        <dbReference type="EMBL" id="SDU69895.1"/>
    </source>
</evidence>
<gene>
    <name evidence="2" type="ORF">SAMN04488563_4019</name>
</gene>
<keyword evidence="3" id="KW-1185">Reference proteome</keyword>
<accession>A0A1H2KN75</accession>
<dbReference type="AlphaFoldDB" id="A0A1H2KN75"/>
<evidence type="ECO:0000313" key="3">
    <source>
        <dbReference type="Proteomes" id="UP000182977"/>
    </source>
</evidence>
<dbReference type="Proteomes" id="UP000182977">
    <property type="component" value="Chromosome I"/>
</dbReference>
<organism evidence="2 3">
    <name type="scientific">Jiangella alkaliphila</name>
    <dbReference type="NCBI Taxonomy" id="419479"/>
    <lineage>
        <taxon>Bacteria</taxon>
        <taxon>Bacillati</taxon>
        <taxon>Actinomycetota</taxon>
        <taxon>Actinomycetes</taxon>
        <taxon>Jiangellales</taxon>
        <taxon>Jiangellaceae</taxon>
        <taxon>Jiangella</taxon>
    </lineage>
</organism>
<evidence type="ECO:0008006" key="4">
    <source>
        <dbReference type="Google" id="ProtNLM"/>
    </source>
</evidence>
<name>A0A1H2KN75_9ACTN</name>
<feature type="compositionally biased region" description="Gly residues" evidence="1">
    <location>
        <begin position="233"/>
        <end position="245"/>
    </location>
</feature>
<dbReference type="GO" id="GO:0015562">
    <property type="term" value="F:efflux transmembrane transporter activity"/>
    <property type="evidence" value="ECO:0007669"/>
    <property type="project" value="TreeGrafter"/>
</dbReference>
<sequence>MLSSHRVPEPRGSTFVGVTRRIVLPTIKILLLAAIAVAAVRLAFGGDDDESAAGGDPAVPSVEIVQPEVPASIGTVVNTVEVEAVITSDAPTPIRATDAGEVTVFLADPGDIVEEGDPLVEVVFEEEGEPTTETDDEGNEVEVPGEPVRRFRTIEAATAGTVGEYDVLVGETVVVGDTLGSIATGGFTVSGSLSAEQQYRLVSGPTSAEVQARGGPAPFACTELSTGRSASGDDGGGGAEGGDGGAAPPEDPMAPDQGGGGSSTAISCTVPPDVTVFDGLAATMVIEAGRAENVLVVPVTAVEGAFETGNVWVPGPDGEPVETPVTLGLTDGELVEVREGLAEGDLILEFVPGVADEEELAPDMMGQAG</sequence>
<dbReference type="Gene3D" id="2.40.50.100">
    <property type="match status" value="1"/>
</dbReference>
<evidence type="ECO:0000256" key="1">
    <source>
        <dbReference type="SAM" id="MobiDB-lite"/>
    </source>
</evidence>